<comment type="caution">
    <text evidence="3">The sequence shown here is derived from an EMBL/GenBank/DDBJ whole genome shotgun (WGS) entry which is preliminary data.</text>
</comment>
<reference evidence="3 4" key="1">
    <citation type="submission" date="2024-05" db="EMBL/GenBank/DDBJ databases">
        <authorList>
            <person name="Duchaud E."/>
        </authorList>
    </citation>
    <scope>NUCLEOTIDE SEQUENCE [LARGE SCALE GENOMIC DNA]</scope>
    <source>
        <strain evidence="3">Ena-SAMPLE-TAB-13-05-2024-13:56:06:370-140305</strain>
    </source>
</reference>
<sequence length="167" mass="19691">MYLYLTTKTSHLLELFFWMLGAFLIGYFFAWQYFKNKFQTKLEDNEETIVELKNEMQSTIRARKTVERGGIEIKQPKNLNFDVIGSANEENKDDLTLIKGIGEFIEKKLNQIGIYNLDQISKLDKENIDTITDLIQFFPGRIVRDDWKGQAKQLLNKENIKEEEPEE</sequence>
<keyword evidence="3" id="KW-0378">Hydrolase</keyword>
<dbReference type="EMBL" id="CAXJRC010000041">
    <property type="protein sequence ID" value="CAL2107546.1"/>
    <property type="molecule type" value="Genomic_DNA"/>
</dbReference>
<keyword evidence="3" id="KW-0540">Nuclease</keyword>
<dbReference type="GO" id="GO:0004519">
    <property type="term" value="F:endonuclease activity"/>
    <property type="evidence" value="ECO:0007669"/>
    <property type="project" value="UniProtKB-KW"/>
</dbReference>
<keyword evidence="3" id="KW-0255">Endonuclease</keyword>
<dbReference type="Proteomes" id="UP001497602">
    <property type="component" value="Unassembled WGS sequence"/>
</dbReference>
<evidence type="ECO:0000313" key="3">
    <source>
        <dbReference type="EMBL" id="CAL2107546.1"/>
    </source>
</evidence>
<gene>
    <name evidence="3" type="ORF">T190115A13A_40068</name>
</gene>
<proteinExistence type="predicted"/>
<keyword evidence="1" id="KW-0175">Coiled coil</keyword>
<keyword evidence="2" id="KW-1133">Transmembrane helix</keyword>
<feature type="transmembrane region" description="Helical" evidence="2">
    <location>
        <begin position="15"/>
        <end position="34"/>
    </location>
</feature>
<name>A0ABM9PP74_9FLAO</name>
<protein>
    <submittedName>
        <fullName evidence="3">Predicted 5' DNA nuclease, flap endonuclease-1-like, helix-3-turn-helix (H3TH) domain</fullName>
    </submittedName>
</protein>
<accession>A0ABM9PP74</accession>
<evidence type="ECO:0000313" key="4">
    <source>
        <dbReference type="Proteomes" id="UP001497602"/>
    </source>
</evidence>
<organism evidence="3 4">
    <name type="scientific">Tenacibaculum vairaonense</name>
    <dbReference type="NCBI Taxonomy" id="3137860"/>
    <lineage>
        <taxon>Bacteria</taxon>
        <taxon>Pseudomonadati</taxon>
        <taxon>Bacteroidota</taxon>
        <taxon>Flavobacteriia</taxon>
        <taxon>Flavobacteriales</taxon>
        <taxon>Flavobacteriaceae</taxon>
        <taxon>Tenacibaculum</taxon>
    </lineage>
</organism>
<feature type="coiled-coil region" evidence="1">
    <location>
        <begin position="35"/>
        <end position="62"/>
    </location>
</feature>
<keyword evidence="4" id="KW-1185">Reference proteome</keyword>
<evidence type="ECO:0000256" key="2">
    <source>
        <dbReference type="SAM" id="Phobius"/>
    </source>
</evidence>
<keyword evidence="2" id="KW-0812">Transmembrane</keyword>
<keyword evidence="2" id="KW-0472">Membrane</keyword>
<evidence type="ECO:0000256" key="1">
    <source>
        <dbReference type="SAM" id="Coils"/>
    </source>
</evidence>